<dbReference type="Pfam" id="PF02698">
    <property type="entry name" value="DUF218"/>
    <property type="match status" value="1"/>
</dbReference>
<dbReference type="Proteomes" id="UP001524473">
    <property type="component" value="Unassembled WGS sequence"/>
</dbReference>
<dbReference type="RefSeq" id="WP_066864497.1">
    <property type="nucleotide sequence ID" value="NZ_CABKVV010000014.1"/>
</dbReference>
<dbReference type="EMBL" id="JANFZH010000011">
    <property type="protein sequence ID" value="MCQ4839557.1"/>
    <property type="molecule type" value="Genomic_DNA"/>
</dbReference>
<sequence>MRREARENKRKLLIRRLLFGLILLFAAGIGAVFGVNTYVQASVQDRILTEEQAAELEEIDCVLVLGCGLEADGSPSPMLHDRLQQGVALYQKEAAPKLLVSGDHGREEYDEVNAMKRFAEEQGVPSEDVFMDHAGFSTYESVYRARDIFQVRRMVIVTQEYHLSRALYIAKRLGIEAWGVPADPRTYSGQTARDLREILARDKDFLTCILKPKPTYLGKAIPVNGNGNLTNDGNLE</sequence>
<dbReference type="InterPro" id="IPR014729">
    <property type="entry name" value="Rossmann-like_a/b/a_fold"/>
</dbReference>
<protein>
    <submittedName>
        <fullName evidence="2">YdcF family protein</fullName>
    </submittedName>
</protein>
<reference evidence="2 3" key="1">
    <citation type="submission" date="2022-06" db="EMBL/GenBank/DDBJ databases">
        <title>Isolation of gut microbiota from human fecal samples.</title>
        <authorList>
            <person name="Pamer E.G."/>
            <person name="Barat B."/>
            <person name="Waligurski E."/>
            <person name="Medina S."/>
            <person name="Paddock L."/>
            <person name="Mostad J."/>
        </authorList>
    </citation>
    <scope>NUCLEOTIDE SEQUENCE [LARGE SCALE GENOMIC DNA]</scope>
    <source>
        <strain evidence="2 3">DFI.9.73</strain>
    </source>
</reference>
<accession>A0ABT1RY01</accession>
<feature type="domain" description="DUF218" evidence="1">
    <location>
        <begin position="60"/>
        <end position="183"/>
    </location>
</feature>
<dbReference type="CDD" id="cd06259">
    <property type="entry name" value="YdcF-like"/>
    <property type="match status" value="1"/>
</dbReference>
<evidence type="ECO:0000313" key="3">
    <source>
        <dbReference type="Proteomes" id="UP001524473"/>
    </source>
</evidence>
<dbReference type="GeneID" id="90532578"/>
<dbReference type="InterPro" id="IPR003848">
    <property type="entry name" value="DUF218"/>
</dbReference>
<gene>
    <name evidence="2" type="ORF">NE695_06445</name>
</gene>
<dbReference type="PANTHER" id="PTHR30336">
    <property type="entry name" value="INNER MEMBRANE PROTEIN, PROBABLE PERMEASE"/>
    <property type="match status" value="1"/>
</dbReference>
<dbReference type="InterPro" id="IPR051599">
    <property type="entry name" value="Cell_Envelope_Assoc"/>
</dbReference>
<keyword evidence="3" id="KW-1185">Reference proteome</keyword>
<organism evidence="2 3">
    <name type="scientific">Neglectibacter timonensis</name>
    <dbReference type="NCBI Taxonomy" id="1776382"/>
    <lineage>
        <taxon>Bacteria</taxon>
        <taxon>Bacillati</taxon>
        <taxon>Bacillota</taxon>
        <taxon>Clostridia</taxon>
        <taxon>Eubacteriales</taxon>
        <taxon>Oscillospiraceae</taxon>
        <taxon>Neglectibacter</taxon>
    </lineage>
</organism>
<comment type="caution">
    <text evidence="2">The sequence shown here is derived from an EMBL/GenBank/DDBJ whole genome shotgun (WGS) entry which is preliminary data.</text>
</comment>
<evidence type="ECO:0000313" key="2">
    <source>
        <dbReference type="EMBL" id="MCQ4839557.1"/>
    </source>
</evidence>
<dbReference type="PANTHER" id="PTHR30336:SF6">
    <property type="entry name" value="INTEGRAL MEMBRANE PROTEIN"/>
    <property type="match status" value="1"/>
</dbReference>
<evidence type="ECO:0000259" key="1">
    <source>
        <dbReference type="Pfam" id="PF02698"/>
    </source>
</evidence>
<dbReference type="Gene3D" id="3.40.50.620">
    <property type="entry name" value="HUPs"/>
    <property type="match status" value="1"/>
</dbReference>
<proteinExistence type="predicted"/>
<name>A0ABT1RY01_9FIRM</name>